<gene>
    <name evidence="1" type="ORF">H3H32_17060</name>
</gene>
<dbReference type="AlphaFoldDB" id="A0A7G5H5T3"/>
<evidence type="ECO:0000313" key="1">
    <source>
        <dbReference type="EMBL" id="QMW06475.1"/>
    </source>
</evidence>
<reference evidence="1 2" key="1">
    <citation type="submission" date="2020-07" db="EMBL/GenBank/DDBJ databases">
        <title>Spirosoma foliorum sp. nov., isolated from the leaves on the Nejang mountain Korea, Republic of.</title>
        <authorList>
            <person name="Ho H."/>
            <person name="Lee Y.-J."/>
            <person name="Nurcahyanto D.-A."/>
            <person name="Kim S.-G."/>
        </authorList>
    </citation>
    <scope>NUCLEOTIDE SEQUENCE [LARGE SCALE GENOMIC DNA]</scope>
    <source>
        <strain evidence="1 2">PL0136</strain>
    </source>
</reference>
<accession>A0A7G5H5T3</accession>
<protein>
    <submittedName>
        <fullName evidence="1">Uncharacterized protein</fullName>
    </submittedName>
</protein>
<keyword evidence="2" id="KW-1185">Reference proteome</keyword>
<name>A0A7G5H5T3_9BACT</name>
<evidence type="ECO:0000313" key="2">
    <source>
        <dbReference type="Proteomes" id="UP000515369"/>
    </source>
</evidence>
<dbReference type="EMBL" id="CP059732">
    <property type="protein sequence ID" value="QMW06475.1"/>
    <property type="molecule type" value="Genomic_DNA"/>
</dbReference>
<dbReference type="Pfam" id="PF19666">
    <property type="entry name" value="DUF6169"/>
    <property type="match status" value="1"/>
</dbReference>
<proteinExistence type="predicted"/>
<dbReference type="RefSeq" id="WP_182463863.1">
    <property type="nucleotide sequence ID" value="NZ_CP059732.1"/>
</dbReference>
<dbReference type="KEGG" id="sfol:H3H32_17060"/>
<dbReference type="Proteomes" id="UP000515369">
    <property type="component" value="Chromosome"/>
</dbReference>
<organism evidence="1 2">
    <name type="scientific">Spirosoma foliorum</name>
    <dbReference type="NCBI Taxonomy" id="2710596"/>
    <lineage>
        <taxon>Bacteria</taxon>
        <taxon>Pseudomonadati</taxon>
        <taxon>Bacteroidota</taxon>
        <taxon>Cytophagia</taxon>
        <taxon>Cytophagales</taxon>
        <taxon>Cytophagaceae</taxon>
        <taxon>Spirosoma</taxon>
    </lineage>
</organism>
<dbReference type="InterPro" id="IPR046167">
    <property type="entry name" value="DUF6169"/>
</dbReference>
<sequence length="169" mass="19577">MPKDAPRSNYKFVWVGGDHNVYAFTTNGEIGYEIRFVPSAYLFVDYIDEHVNAFEMVIAVADNPTGGRIAYDPLTEDTIRAIFKDFFRSLEHVIIYICDSSDGREKARFRKFTSWYYKDIETMPVDLFKMDAYLPDGDRTTILSGILSTKHPHFSQFVELFKNLSEAEK</sequence>